<organism evidence="2 3">
    <name type="scientific">Pseudarthrobacter siccitolerans</name>
    <dbReference type="NCBI Taxonomy" id="861266"/>
    <lineage>
        <taxon>Bacteria</taxon>
        <taxon>Bacillati</taxon>
        <taxon>Actinomycetota</taxon>
        <taxon>Actinomycetes</taxon>
        <taxon>Micrococcales</taxon>
        <taxon>Micrococcaceae</taxon>
        <taxon>Pseudarthrobacter</taxon>
    </lineage>
</organism>
<keyword evidence="3" id="KW-1185">Reference proteome</keyword>
<name>A0A024H779_9MICC</name>
<feature type="transmembrane region" description="Helical" evidence="1">
    <location>
        <begin position="98"/>
        <end position="118"/>
    </location>
</feature>
<dbReference type="Proteomes" id="UP000035722">
    <property type="component" value="Unassembled WGS sequence"/>
</dbReference>
<comment type="caution">
    <text evidence="2">The sequence shown here is derived from an EMBL/GenBank/DDBJ whole genome shotgun (WGS) entry which is preliminary data.</text>
</comment>
<keyword evidence="1" id="KW-1133">Transmembrane helix</keyword>
<evidence type="ECO:0000313" key="3">
    <source>
        <dbReference type="Proteomes" id="UP000035722"/>
    </source>
</evidence>
<protein>
    <submittedName>
        <fullName evidence="2">Putative membrane protein</fullName>
    </submittedName>
</protein>
<keyword evidence="1" id="KW-0472">Membrane</keyword>
<dbReference type="STRING" id="861266.ARTSIC4J27_3616"/>
<gene>
    <name evidence="2" type="ORF">ARTSIC4J27_3616</name>
</gene>
<evidence type="ECO:0000256" key="1">
    <source>
        <dbReference type="SAM" id="Phobius"/>
    </source>
</evidence>
<keyword evidence="1" id="KW-0812">Transmembrane</keyword>
<proteinExistence type="predicted"/>
<feature type="transmembrane region" description="Helical" evidence="1">
    <location>
        <begin position="64"/>
        <end position="86"/>
    </location>
</feature>
<dbReference type="EMBL" id="CAQI01000053">
    <property type="protein sequence ID" value="CCQ47624.1"/>
    <property type="molecule type" value="Genomic_DNA"/>
</dbReference>
<dbReference type="RefSeq" id="WP_050056468.1">
    <property type="nucleotide sequence ID" value="NZ_CAQI01000053.1"/>
</dbReference>
<reference evidence="3" key="1">
    <citation type="journal article" date="2014" name="Genome Announc.">
        <title>Genome Sequence of Arthrobacter siccitolerans 4J27, a Xeroprotectant-Producing Desiccation-Tolerant Microorganism.</title>
        <authorList>
            <person name="Manzanera M."/>
            <person name="Santa-Cruz-Calvo L."/>
            <person name="Vilchez J.I."/>
            <person name="Garcia-Fontana C."/>
            <person name="Silva-Castro G.A."/>
            <person name="Calvo C."/>
            <person name="Gonzalez-Lopez J."/>
        </authorList>
    </citation>
    <scope>NUCLEOTIDE SEQUENCE [LARGE SCALE GENOMIC DNA]</scope>
    <source>
        <strain evidence="3">4J27</strain>
    </source>
</reference>
<dbReference type="OrthoDB" id="4949474at2"/>
<feature type="transmembrane region" description="Helical" evidence="1">
    <location>
        <begin position="138"/>
        <end position="163"/>
    </location>
</feature>
<sequence length="359" mass="36994">MVGDERQDEGPRVEEPVYEVIGAGRLNPEAAGDDGDVSRGPGAARVVLGQALVEIAGFVRSGRFWWQGAAILLASLGAALLVLMVANGGRVPPDSAGGACILTAAILVVVSCVLALTWARRPGMTEAIREHPAAGPFLHWAVACGRGAVFAVLVALFLLALAYATKSSPAVAGVAAALVFLEVLVFAAVGAGTVWWFSKTTGRVVAWSAAFLLLVGNVLAVAALLPTVRTTERVLVAVNIERDDSGRLVSWQCLPELRGFTEVDHTERIVWIAASNPLVLFGLLAAGSGSEDGALVWLPGEMQNAADGSQVPCVEGQERDRTATELPLAAVGIAVQLSMGGLFLAGGSRTAGNKSASGG</sequence>
<accession>A0A024H779</accession>
<feature type="transmembrane region" description="Helical" evidence="1">
    <location>
        <begin position="204"/>
        <end position="225"/>
    </location>
</feature>
<evidence type="ECO:0000313" key="2">
    <source>
        <dbReference type="EMBL" id="CCQ47624.1"/>
    </source>
</evidence>
<feature type="transmembrane region" description="Helical" evidence="1">
    <location>
        <begin position="170"/>
        <end position="198"/>
    </location>
</feature>
<dbReference type="AlphaFoldDB" id="A0A024H779"/>